<evidence type="ECO:0000313" key="1">
    <source>
        <dbReference type="EMBL" id="PFX15459.1"/>
    </source>
</evidence>
<sequence length="307" mass="34350">MTDLELEELQFQVEGGICLLPISEIEELAEHVGMDPKEYKGKSKLAMSKVVRANVKGELGKTENRIEYLTELQNFISGTPPPLKQVDPNKEVKEEAMEMTLALDIRQQVLFALQTEGSTVKYEPSLAFRMNGRNKLRPFLQKAEVTDEELVEQINVVVPEESEWKNKLGATYHKNARVNFLEVDSDQAESDSLIQSKKSVSKKEMKCDRPDRLLVALEAVQSDIAILKEVMASQNASHRERESSTGTHLKIKGDVSAKHAKEQTKSFVTIVSAVAPVIIFPGDVAAVQPVYQTRETGGGYHRWIGSR</sequence>
<name>A0A2B4RF85_STYPI</name>
<keyword evidence="2" id="KW-1185">Reference proteome</keyword>
<proteinExistence type="predicted"/>
<dbReference type="EMBL" id="LSMT01000647">
    <property type="protein sequence ID" value="PFX15459.1"/>
    <property type="molecule type" value="Genomic_DNA"/>
</dbReference>
<evidence type="ECO:0000313" key="2">
    <source>
        <dbReference type="Proteomes" id="UP000225706"/>
    </source>
</evidence>
<dbReference type="Proteomes" id="UP000225706">
    <property type="component" value="Unassembled WGS sequence"/>
</dbReference>
<gene>
    <name evidence="1" type="ORF">AWC38_SpisGene20318</name>
</gene>
<accession>A0A2B4RF85</accession>
<reference evidence="2" key="1">
    <citation type="journal article" date="2017" name="bioRxiv">
        <title>Comparative analysis of the genomes of Stylophora pistillata and Acropora digitifera provides evidence for extensive differences between species of corals.</title>
        <authorList>
            <person name="Voolstra C.R."/>
            <person name="Li Y."/>
            <person name="Liew Y.J."/>
            <person name="Baumgarten S."/>
            <person name="Zoccola D."/>
            <person name="Flot J.-F."/>
            <person name="Tambutte S."/>
            <person name="Allemand D."/>
            <person name="Aranda M."/>
        </authorList>
    </citation>
    <scope>NUCLEOTIDE SEQUENCE [LARGE SCALE GENOMIC DNA]</scope>
</reference>
<dbReference type="AlphaFoldDB" id="A0A2B4RF85"/>
<organism evidence="1 2">
    <name type="scientific">Stylophora pistillata</name>
    <name type="common">Smooth cauliflower coral</name>
    <dbReference type="NCBI Taxonomy" id="50429"/>
    <lineage>
        <taxon>Eukaryota</taxon>
        <taxon>Metazoa</taxon>
        <taxon>Cnidaria</taxon>
        <taxon>Anthozoa</taxon>
        <taxon>Hexacorallia</taxon>
        <taxon>Scleractinia</taxon>
        <taxon>Astrocoeniina</taxon>
        <taxon>Pocilloporidae</taxon>
        <taxon>Stylophora</taxon>
    </lineage>
</organism>
<protein>
    <submittedName>
        <fullName evidence="1">Uncharacterized protein</fullName>
    </submittedName>
</protein>
<comment type="caution">
    <text evidence="1">The sequence shown here is derived from an EMBL/GenBank/DDBJ whole genome shotgun (WGS) entry which is preliminary data.</text>
</comment>